<organism evidence="2 3">
    <name type="scientific">Hibiscus syriacus</name>
    <name type="common">Rose of Sharon</name>
    <dbReference type="NCBI Taxonomy" id="106335"/>
    <lineage>
        <taxon>Eukaryota</taxon>
        <taxon>Viridiplantae</taxon>
        <taxon>Streptophyta</taxon>
        <taxon>Embryophyta</taxon>
        <taxon>Tracheophyta</taxon>
        <taxon>Spermatophyta</taxon>
        <taxon>Magnoliopsida</taxon>
        <taxon>eudicotyledons</taxon>
        <taxon>Gunneridae</taxon>
        <taxon>Pentapetalae</taxon>
        <taxon>rosids</taxon>
        <taxon>malvids</taxon>
        <taxon>Malvales</taxon>
        <taxon>Malvaceae</taxon>
        <taxon>Malvoideae</taxon>
        <taxon>Hibiscus</taxon>
    </lineage>
</organism>
<feature type="transmembrane region" description="Helical" evidence="1">
    <location>
        <begin position="48"/>
        <end position="71"/>
    </location>
</feature>
<proteinExistence type="predicted"/>
<keyword evidence="1" id="KW-0472">Membrane</keyword>
<evidence type="ECO:0000313" key="2">
    <source>
        <dbReference type="EMBL" id="KAE8680636.1"/>
    </source>
</evidence>
<gene>
    <name evidence="2" type="ORF">F3Y22_tig00111372pilonHSYRG00011</name>
</gene>
<evidence type="ECO:0000313" key="3">
    <source>
        <dbReference type="Proteomes" id="UP000436088"/>
    </source>
</evidence>
<name>A0A6A2YMR9_HIBSY</name>
<keyword evidence="1" id="KW-0812">Transmembrane</keyword>
<accession>A0A6A2YMR9</accession>
<keyword evidence="1" id="KW-1133">Transmembrane helix</keyword>
<dbReference type="Proteomes" id="UP000436088">
    <property type="component" value="Unassembled WGS sequence"/>
</dbReference>
<dbReference type="PANTHER" id="PTHR34965">
    <property type="entry name" value="OS07G0118300 PROTEIN"/>
    <property type="match status" value="1"/>
</dbReference>
<sequence>MSRNEDPEGSEPVLPRPPPSARVSVAVMTRAFPEYSSSQRDLVLLQNIASYVFLACGLLYVFSGLLCIGFLKRSRKEKEITRNKKLRIWRNWRDEEKNLNKCCWQEGDERMKHGTC</sequence>
<keyword evidence="3" id="KW-1185">Reference proteome</keyword>
<evidence type="ECO:0000256" key="1">
    <source>
        <dbReference type="SAM" id="Phobius"/>
    </source>
</evidence>
<protein>
    <submittedName>
        <fullName evidence="2">Haloacid dehalogenase-like hydrolase (HAD) superfamily protein isoform 1</fullName>
    </submittedName>
</protein>
<comment type="caution">
    <text evidence="2">The sequence shown here is derived from an EMBL/GenBank/DDBJ whole genome shotgun (WGS) entry which is preliminary data.</text>
</comment>
<dbReference type="AlphaFoldDB" id="A0A6A2YMR9"/>
<dbReference type="GO" id="GO:0016787">
    <property type="term" value="F:hydrolase activity"/>
    <property type="evidence" value="ECO:0007669"/>
    <property type="project" value="UniProtKB-KW"/>
</dbReference>
<reference evidence="2" key="1">
    <citation type="submission" date="2019-09" db="EMBL/GenBank/DDBJ databases">
        <title>Draft genome information of white flower Hibiscus syriacus.</title>
        <authorList>
            <person name="Kim Y.-M."/>
        </authorList>
    </citation>
    <scope>NUCLEOTIDE SEQUENCE [LARGE SCALE GENOMIC DNA]</scope>
    <source>
        <strain evidence="2">YM2019G1</strain>
    </source>
</reference>
<dbReference type="PANTHER" id="PTHR34965:SF1">
    <property type="entry name" value="OS07G0118300 PROTEIN"/>
    <property type="match status" value="1"/>
</dbReference>
<dbReference type="EMBL" id="VEPZ02001321">
    <property type="protein sequence ID" value="KAE8680636.1"/>
    <property type="molecule type" value="Genomic_DNA"/>
</dbReference>